<keyword evidence="3" id="KW-1185">Reference proteome</keyword>
<accession>A0A8E6BAX9</accession>
<dbReference type="InterPro" id="IPR029062">
    <property type="entry name" value="Class_I_gatase-like"/>
</dbReference>
<keyword evidence="1" id="KW-0812">Transmembrane</keyword>
<organism evidence="2 3">
    <name type="scientific">Telmatocola sphagniphila</name>
    <dbReference type="NCBI Taxonomy" id="1123043"/>
    <lineage>
        <taxon>Bacteria</taxon>
        <taxon>Pseudomonadati</taxon>
        <taxon>Planctomycetota</taxon>
        <taxon>Planctomycetia</taxon>
        <taxon>Gemmatales</taxon>
        <taxon>Gemmataceae</taxon>
    </lineage>
</organism>
<dbReference type="Gene3D" id="3.40.50.880">
    <property type="match status" value="1"/>
</dbReference>
<dbReference type="KEGG" id="tsph:KIH39_06840"/>
<name>A0A8E6BAX9_9BACT</name>
<dbReference type="AlphaFoldDB" id="A0A8E6BAX9"/>
<dbReference type="RefSeq" id="WP_213498532.1">
    <property type="nucleotide sequence ID" value="NZ_CP074694.1"/>
</dbReference>
<sequence>MRYPKRPTLFRPAIALRGLLSLFFVLGSVLPVVAQQETEVDSGKNSRYPLAIRRVQVGLPAGAYSGENDRDGGKMNIFKAGSWAPVWVWVDCRKEYENNAVLVVETTDSDENTTVATYPMPHFHAGESRTGYELGVTPYLKPGSYYSEIHVSIRDADRGTDLAASVNKNIAASQQSLTNILSIGSSLGGFKLAEVKSNNPNDEGVDKLRNGWVQLTQCIEANQLPDNWLGYKSVDLAILTTGSDSTDLKFFTTLGKDKARISALREWVMRGGKLLVSVGSNPEVLDLIPEIRDILPAVIPRNSKHLVNNVRLRWIKGDLNETLNFGEDRDEKISLTKLEARPEKPLQVLMPWSDKPDAMSSPIIVEGSYGLGRVLVSSLDLERPPLSIWKERARFWEGLLSAAGVTLPSLQESQIVGRYNSEDSEAFSNRFQSALDYFEGIPVVSFGWVALFIFLYILLIGPIDYFILKKGFRRLEWTWITFPLIVISVSAIAYYAAYAIKGRDMKVNKIDLVEIDLNTKRVYGTTWFSIFSPRIQNYTIGVEPRSDSIGDTHWTTQPASESLPNTVVSWVGNNRYGRETLLRRSYNFVSTTSETDASRIRSAVGLQGVPIPVWSTKAFMAEWMVPLDEKRPLVEAEFRRTAGDAGVIIGKLKSNLPIAKLEDVHLIHEGKDYALGTLEEGVERTETLSVKANNPDAANWLKNDSGLETDLNRQVNPGMNRLGMENSVVFRVWPFLFHDLMFGKQTRSRNAGYRYLDQSWRVDRDHNNEVILFGRMKITEGPAEEWMNNPQSPTRLWLNSIPGLPNSKPREELRGSLRQETCVMVIIPVLPAKK</sequence>
<proteinExistence type="predicted"/>
<dbReference type="Proteomes" id="UP000676194">
    <property type="component" value="Chromosome"/>
</dbReference>
<evidence type="ECO:0000313" key="3">
    <source>
        <dbReference type="Proteomes" id="UP000676194"/>
    </source>
</evidence>
<gene>
    <name evidence="2" type="ORF">KIH39_06840</name>
</gene>
<feature type="transmembrane region" description="Helical" evidence="1">
    <location>
        <begin position="446"/>
        <end position="467"/>
    </location>
</feature>
<feature type="transmembrane region" description="Helical" evidence="1">
    <location>
        <begin position="479"/>
        <end position="500"/>
    </location>
</feature>
<evidence type="ECO:0000313" key="2">
    <source>
        <dbReference type="EMBL" id="QVL33620.1"/>
    </source>
</evidence>
<reference evidence="2" key="1">
    <citation type="submission" date="2021-05" db="EMBL/GenBank/DDBJ databases">
        <title>Complete genome sequence of the cellulolytic planctomycete Telmatocola sphagniphila SP2T and characterization of the first cellulase from planctomycetes.</title>
        <authorList>
            <person name="Rakitin A.L."/>
            <person name="Beletsky A.V."/>
            <person name="Naumoff D.G."/>
            <person name="Kulichevskaya I.S."/>
            <person name="Mardanov A.V."/>
            <person name="Ravin N.V."/>
            <person name="Dedysh S.N."/>
        </authorList>
    </citation>
    <scope>NUCLEOTIDE SEQUENCE</scope>
    <source>
        <strain evidence="2">SP2T</strain>
    </source>
</reference>
<protein>
    <submittedName>
        <fullName evidence="2">Uncharacterized protein</fullName>
    </submittedName>
</protein>
<keyword evidence="1" id="KW-0472">Membrane</keyword>
<keyword evidence="1" id="KW-1133">Transmembrane helix</keyword>
<evidence type="ECO:0000256" key="1">
    <source>
        <dbReference type="SAM" id="Phobius"/>
    </source>
</evidence>
<dbReference type="EMBL" id="CP074694">
    <property type="protein sequence ID" value="QVL33620.1"/>
    <property type="molecule type" value="Genomic_DNA"/>
</dbReference>